<reference evidence="3" key="2">
    <citation type="journal article" date="2024" name="Plant">
        <title>Genomic evolution and insights into agronomic trait innovations of Sesamum species.</title>
        <authorList>
            <person name="Miao H."/>
            <person name="Wang L."/>
            <person name="Qu L."/>
            <person name="Liu H."/>
            <person name="Sun Y."/>
            <person name="Le M."/>
            <person name="Wang Q."/>
            <person name="Wei S."/>
            <person name="Zheng Y."/>
            <person name="Lin W."/>
            <person name="Duan Y."/>
            <person name="Cao H."/>
            <person name="Xiong S."/>
            <person name="Wang X."/>
            <person name="Wei L."/>
            <person name="Li C."/>
            <person name="Ma Q."/>
            <person name="Ju M."/>
            <person name="Zhao R."/>
            <person name="Li G."/>
            <person name="Mu C."/>
            <person name="Tian Q."/>
            <person name="Mei H."/>
            <person name="Zhang T."/>
            <person name="Gao T."/>
            <person name="Zhang H."/>
        </authorList>
    </citation>
    <scope>NUCLEOTIDE SEQUENCE</scope>
    <source>
        <strain evidence="3">G01</strain>
    </source>
</reference>
<feature type="compositionally biased region" description="Acidic residues" evidence="1">
    <location>
        <begin position="306"/>
        <end position="320"/>
    </location>
</feature>
<name>A0AAW2IT71_9LAMI</name>
<feature type="compositionally biased region" description="Pro residues" evidence="1">
    <location>
        <begin position="590"/>
        <end position="605"/>
    </location>
</feature>
<feature type="transmembrane region" description="Helical" evidence="2">
    <location>
        <begin position="359"/>
        <end position="380"/>
    </location>
</feature>
<sequence>MRVGGGGRRLEAGERLLEQGGGPFPVQPEAMPRAEAGGGSLPSSRGMPRAGRRLPSRPARGDASSWEGSEALEASPLSSRQRLELRLGGRPPPVQPEAMPRDGRGRSPLSSSRHCLELGGVGGTPISSSSRQRLELVGGSSPFQLEALPRAGGVGRRLPHLFPARGTASSWSGWGRSPSSISRRCLELDWEGSAASSWGGAPSSALLIILFFFLCSVVGYFISFLRFEKVAFTGAGGDLPSYLQGYSPDHIAAIMGLPKCPSHDSLEDLDELYDAEVNNSVTTEPDDRVEEVTPGGEGRGACVEQCESDDEVESEDEETESEGKEVESEVRRLKFPKYWSDQAWSWLWEFMMGRVEASLGLEFPGVVWWILGLAIVFLLGSSLRLFDGLLIGFSIPPHPLLVKIIQSFGICISQLTPNSFMCFEGWRRRFRELGLPVSLASFHALWTVRRVAEVTTSTDDGRYFYFFPQKACRFLDGFTSSKGPWKERFFYVRDDGWGLVSDWSSSHIKISHRRELGRLRQNFMAAGLFSQKIDITHYFPTGKKLEIDAVRARKAAVREQKRLEQELIQPRVGSSVSAAPVGASAGVAVPSPPPTTHTAGPSPPPKRPRGAPSILQGDALTEGVSRSGGGSSYWERTRGVVSEDDLGQIADLSEEQMDELLAENMARALVVTTAARNRRAARLAEMGRLEAALKQQESDFSRVKGERMKH</sequence>
<feature type="compositionally biased region" description="Basic and acidic residues" evidence="1">
    <location>
        <begin position="8"/>
        <end position="17"/>
    </location>
</feature>
<keyword evidence="2" id="KW-0812">Transmembrane</keyword>
<evidence type="ECO:0000256" key="1">
    <source>
        <dbReference type="SAM" id="MobiDB-lite"/>
    </source>
</evidence>
<gene>
    <name evidence="3" type="ORF">Sangu_2799000</name>
</gene>
<protein>
    <submittedName>
        <fullName evidence="3">Uncharacterized protein</fullName>
    </submittedName>
</protein>
<feature type="transmembrane region" description="Helical" evidence="2">
    <location>
        <begin position="205"/>
        <end position="225"/>
    </location>
</feature>
<evidence type="ECO:0000313" key="3">
    <source>
        <dbReference type="EMBL" id="KAL0284977.1"/>
    </source>
</evidence>
<proteinExistence type="predicted"/>
<feature type="region of interest" description="Disordered" evidence="1">
    <location>
        <begin position="583"/>
        <end position="631"/>
    </location>
</feature>
<keyword evidence="2" id="KW-1133">Transmembrane helix</keyword>
<feature type="region of interest" description="Disordered" evidence="1">
    <location>
        <begin position="283"/>
        <end position="325"/>
    </location>
</feature>
<dbReference type="EMBL" id="JACGWK010001622">
    <property type="protein sequence ID" value="KAL0284977.1"/>
    <property type="molecule type" value="Genomic_DNA"/>
</dbReference>
<reference evidence="3" key="1">
    <citation type="submission" date="2020-06" db="EMBL/GenBank/DDBJ databases">
        <authorList>
            <person name="Li T."/>
            <person name="Hu X."/>
            <person name="Zhang T."/>
            <person name="Song X."/>
            <person name="Zhang H."/>
            <person name="Dai N."/>
            <person name="Sheng W."/>
            <person name="Hou X."/>
            <person name="Wei L."/>
        </authorList>
    </citation>
    <scope>NUCLEOTIDE SEQUENCE</scope>
    <source>
        <strain evidence="3">G01</strain>
        <tissue evidence="3">Leaf</tissue>
    </source>
</reference>
<dbReference type="AlphaFoldDB" id="A0AAW2IT71"/>
<feature type="region of interest" description="Disordered" evidence="1">
    <location>
        <begin position="1"/>
        <end position="132"/>
    </location>
</feature>
<comment type="caution">
    <text evidence="3">The sequence shown here is derived from an EMBL/GenBank/DDBJ whole genome shotgun (WGS) entry which is preliminary data.</text>
</comment>
<evidence type="ECO:0000256" key="2">
    <source>
        <dbReference type="SAM" id="Phobius"/>
    </source>
</evidence>
<organism evidence="3">
    <name type="scientific">Sesamum angustifolium</name>
    <dbReference type="NCBI Taxonomy" id="2727405"/>
    <lineage>
        <taxon>Eukaryota</taxon>
        <taxon>Viridiplantae</taxon>
        <taxon>Streptophyta</taxon>
        <taxon>Embryophyta</taxon>
        <taxon>Tracheophyta</taxon>
        <taxon>Spermatophyta</taxon>
        <taxon>Magnoliopsida</taxon>
        <taxon>eudicotyledons</taxon>
        <taxon>Gunneridae</taxon>
        <taxon>Pentapetalae</taxon>
        <taxon>asterids</taxon>
        <taxon>lamiids</taxon>
        <taxon>Lamiales</taxon>
        <taxon>Pedaliaceae</taxon>
        <taxon>Sesamum</taxon>
    </lineage>
</organism>
<accession>A0AAW2IT71</accession>
<keyword evidence="2" id="KW-0472">Membrane</keyword>